<dbReference type="Ensembl" id="ENSCJPT00005012209.1">
    <property type="protein sequence ID" value="ENSCJPP00005007971.1"/>
    <property type="gene ID" value="ENSCJPG00005007226.1"/>
</dbReference>
<dbReference type="GeneTree" id="ENSGT00940000160851"/>
<protein>
    <recommendedName>
        <fullName evidence="1">Leukemia inhibitory factor receptor D2 domain-containing protein</fullName>
    </recommendedName>
</protein>
<dbReference type="Pfam" id="PF25552">
    <property type="entry name" value="LIFR_D4"/>
    <property type="match status" value="1"/>
</dbReference>
<name>A0A8C2T3F7_COTJA</name>
<dbReference type="InterPro" id="IPR013783">
    <property type="entry name" value="Ig-like_fold"/>
</dbReference>
<evidence type="ECO:0000259" key="1">
    <source>
        <dbReference type="Pfam" id="PF17971"/>
    </source>
</evidence>
<dbReference type="Pfam" id="PF17971">
    <property type="entry name" value="LIFR_D2"/>
    <property type="match status" value="1"/>
</dbReference>
<evidence type="ECO:0000313" key="2">
    <source>
        <dbReference type="Ensembl" id="ENSCJPP00005007971.1"/>
    </source>
</evidence>
<organism evidence="2 3">
    <name type="scientific">Coturnix japonica</name>
    <name type="common">Japanese quail</name>
    <name type="synonym">Coturnix coturnix japonica</name>
    <dbReference type="NCBI Taxonomy" id="93934"/>
    <lineage>
        <taxon>Eukaryota</taxon>
        <taxon>Metazoa</taxon>
        <taxon>Chordata</taxon>
        <taxon>Craniata</taxon>
        <taxon>Vertebrata</taxon>
        <taxon>Euteleostomi</taxon>
        <taxon>Archelosauria</taxon>
        <taxon>Archosauria</taxon>
        <taxon>Dinosauria</taxon>
        <taxon>Saurischia</taxon>
        <taxon>Theropoda</taxon>
        <taxon>Coelurosauria</taxon>
        <taxon>Aves</taxon>
        <taxon>Neognathae</taxon>
        <taxon>Galloanserae</taxon>
        <taxon>Galliformes</taxon>
        <taxon>Phasianidae</taxon>
        <taxon>Perdicinae</taxon>
        <taxon>Coturnix</taxon>
    </lineage>
</organism>
<reference evidence="2" key="1">
    <citation type="submission" date="2015-11" db="EMBL/GenBank/DDBJ databases">
        <authorList>
            <consortium name="International Coturnix japonica Genome Analysis Consortium"/>
            <person name="Warren W."/>
            <person name="Burt D.W."/>
            <person name="Antin P.B."/>
            <person name="Lanford R."/>
            <person name="Gros J."/>
            <person name="Wilson R.K."/>
        </authorList>
    </citation>
    <scope>NUCLEOTIDE SEQUENCE [LARGE SCALE GENOMIC DNA]</scope>
</reference>
<dbReference type="InterPro" id="IPR036116">
    <property type="entry name" value="FN3_sf"/>
</dbReference>
<reference evidence="2" key="3">
    <citation type="submission" date="2025-09" db="UniProtKB">
        <authorList>
            <consortium name="Ensembl"/>
        </authorList>
    </citation>
    <scope>IDENTIFICATION</scope>
</reference>
<keyword evidence="3" id="KW-1185">Reference proteome</keyword>
<dbReference type="InterPro" id="IPR040817">
    <property type="entry name" value="LIFR_D2"/>
</dbReference>
<dbReference type="AlphaFoldDB" id="A0A8C2T3F7"/>
<dbReference type="Gene3D" id="2.60.40.10">
    <property type="entry name" value="Immunoglobulins"/>
    <property type="match status" value="3"/>
</dbReference>
<dbReference type="FunFam" id="2.60.40.10:FF:000607">
    <property type="entry name" value="Leukemia inhibitory factor receptor"/>
    <property type="match status" value="1"/>
</dbReference>
<evidence type="ECO:0000313" key="3">
    <source>
        <dbReference type="Proteomes" id="UP000694412"/>
    </source>
</evidence>
<reference evidence="2" key="2">
    <citation type="submission" date="2025-08" db="UniProtKB">
        <authorList>
            <consortium name="Ensembl"/>
        </authorList>
    </citation>
    <scope>IDENTIFICATION</scope>
</reference>
<sequence>YLNVHKDLALQRLLVEWDVGKSAHNAELVMSFEIQVRRADEDIVWTVSALKKKLAVPLHWTWDSDLPLECMSHSVRIRSKAEASKTWSQWSLWETIPGEQNKPFEPKIFPDEKIIEQGFDISLCCVGRKGQIIKEFFLNSPIPYFNRTNSQVGLLIAKNVTFKGVPHVFCRESCSEVNCFAYAVFFVGRPPDTPRDFSCQTRNMREITCTWDQGQDTYLYGSHSSKYKLSEQYVLSLCLCSWDIGKQRIYNITLTVENPLGKRTAMDVFDVAHRSKSFSISLMKAFCGRPCSSPDLNTLMPA</sequence>
<dbReference type="Proteomes" id="UP000694412">
    <property type="component" value="Chromosome Z"/>
</dbReference>
<dbReference type="SUPFAM" id="SSF49265">
    <property type="entry name" value="Fibronectin type III"/>
    <property type="match status" value="1"/>
</dbReference>
<proteinExistence type="predicted"/>
<feature type="domain" description="Leukemia inhibitory factor receptor D2" evidence="1">
    <location>
        <begin position="2"/>
        <end position="95"/>
    </location>
</feature>
<accession>A0A8C2T3F7</accession>